<feature type="compositionally biased region" description="Acidic residues" evidence="1">
    <location>
        <begin position="168"/>
        <end position="180"/>
    </location>
</feature>
<feature type="compositionally biased region" description="Polar residues" evidence="1">
    <location>
        <begin position="51"/>
        <end position="77"/>
    </location>
</feature>
<reference evidence="2 3" key="1">
    <citation type="submission" date="2019-07" db="EMBL/GenBank/DDBJ databases">
        <title>Chromosome genome assembly for large yellow croaker.</title>
        <authorList>
            <person name="Xiao S."/>
        </authorList>
    </citation>
    <scope>NUCLEOTIDE SEQUENCE [LARGE SCALE GENOMIC DNA]</scope>
    <source>
        <strain evidence="2">JMULYC20181020</strain>
        <tissue evidence="2">Muscle</tissue>
    </source>
</reference>
<name>A0A6G0JAB2_LARCR</name>
<organism evidence="2 3">
    <name type="scientific">Larimichthys crocea</name>
    <name type="common">Large yellow croaker</name>
    <name type="synonym">Pseudosciaena crocea</name>
    <dbReference type="NCBI Taxonomy" id="215358"/>
    <lineage>
        <taxon>Eukaryota</taxon>
        <taxon>Metazoa</taxon>
        <taxon>Chordata</taxon>
        <taxon>Craniata</taxon>
        <taxon>Vertebrata</taxon>
        <taxon>Euteleostomi</taxon>
        <taxon>Actinopterygii</taxon>
        <taxon>Neopterygii</taxon>
        <taxon>Teleostei</taxon>
        <taxon>Neoteleostei</taxon>
        <taxon>Acanthomorphata</taxon>
        <taxon>Eupercaria</taxon>
        <taxon>Sciaenidae</taxon>
        <taxon>Larimichthys</taxon>
    </lineage>
</organism>
<protein>
    <submittedName>
        <fullName evidence="2">Uncharacterized protein</fullName>
    </submittedName>
</protein>
<feature type="compositionally biased region" description="Low complexity" evidence="1">
    <location>
        <begin position="78"/>
        <end position="105"/>
    </location>
</feature>
<comment type="caution">
    <text evidence="2">The sequence shown here is derived from an EMBL/GenBank/DDBJ whole genome shotgun (WGS) entry which is preliminary data.</text>
</comment>
<feature type="compositionally biased region" description="Polar residues" evidence="1">
    <location>
        <begin position="106"/>
        <end position="125"/>
    </location>
</feature>
<dbReference type="AlphaFoldDB" id="A0A6G0JAB2"/>
<evidence type="ECO:0000256" key="1">
    <source>
        <dbReference type="SAM" id="MobiDB-lite"/>
    </source>
</evidence>
<feature type="compositionally biased region" description="Basic and acidic residues" evidence="1">
    <location>
        <begin position="258"/>
        <end position="270"/>
    </location>
</feature>
<accession>A0A6G0JAB2</accession>
<feature type="region of interest" description="Disordered" evidence="1">
    <location>
        <begin position="250"/>
        <end position="270"/>
    </location>
</feature>
<gene>
    <name evidence="2" type="ORF">D5F01_LYC00835</name>
</gene>
<evidence type="ECO:0000313" key="2">
    <source>
        <dbReference type="EMBL" id="KAE8300688.1"/>
    </source>
</evidence>
<feature type="compositionally biased region" description="Polar residues" evidence="1">
    <location>
        <begin position="182"/>
        <end position="193"/>
    </location>
</feature>
<sequence length="270" mass="30405">MGIMNSFVSDIFEHIAGHKAKDCNFESVCSLCGVTGYTFFSCPGSYVNKTKASQRQESTDTQQRLQRWQPSDTQQRPQLRQPSDTQQRQQLQQSFDAQQFSDTQQLQQPSGIQQRPQPSDIQQPKTRQDPMPFSDHCQPGPEDILLSSSPLPDEFPSLSGEQSSSTNSDDDNDSENDCEQQYESASESPSSDFLSDLTAVQRASTPLLPPSAPDPVQSDQNSGNFSTTPEFPPPDMRVFENLEQCNFTKKRRALQFSNKREKRLDKKPTP</sequence>
<dbReference type="Proteomes" id="UP000424527">
    <property type="component" value="Unassembled WGS sequence"/>
</dbReference>
<keyword evidence="3" id="KW-1185">Reference proteome</keyword>
<evidence type="ECO:0000313" key="3">
    <source>
        <dbReference type="Proteomes" id="UP000424527"/>
    </source>
</evidence>
<feature type="region of interest" description="Disordered" evidence="1">
    <location>
        <begin position="51"/>
        <end position="237"/>
    </location>
</feature>
<dbReference type="EMBL" id="REGW02000001">
    <property type="protein sequence ID" value="KAE8300688.1"/>
    <property type="molecule type" value="Genomic_DNA"/>
</dbReference>
<feature type="compositionally biased region" description="Polar residues" evidence="1">
    <location>
        <begin position="217"/>
        <end position="229"/>
    </location>
</feature>
<proteinExistence type="predicted"/>